<gene>
    <name evidence="2" type="ORF">PAXINDRAFT_84770</name>
</gene>
<dbReference type="EMBL" id="KN819384">
    <property type="protein sequence ID" value="KIJ11233.1"/>
    <property type="molecule type" value="Genomic_DNA"/>
</dbReference>
<dbReference type="HOGENOM" id="CLU_005049_2_0_1"/>
<evidence type="ECO:0000259" key="1">
    <source>
        <dbReference type="Pfam" id="PF09994"/>
    </source>
</evidence>
<reference evidence="3" key="2">
    <citation type="submission" date="2015-01" db="EMBL/GenBank/DDBJ databases">
        <title>Evolutionary Origins and Diversification of the Mycorrhizal Mutualists.</title>
        <authorList>
            <consortium name="DOE Joint Genome Institute"/>
            <consortium name="Mycorrhizal Genomics Consortium"/>
            <person name="Kohler A."/>
            <person name="Kuo A."/>
            <person name="Nagy L.G."/>
            <person name="Floudas D."/>
            <person name="Copeland A."/>
            <person name="Barry K.W."/>
            <person name="Cichocki N."/>
            <person name="Veneault-Fourrey C."/>
            <person name="LaButti K."/>
            <person name="Lindquist E.A."/>
            <person name="Lipzen A."/>
            <person name="Lundell T."/>
            <person name="Morin E."/>
            <person name="Murat C."/>
            <person name="Riley R."/>
            <person name="Ohm R."/>
            <person name="Sun H."/>
            <person name="Tunlid A."/>
            <person name="Henrissat B."/>
            <person name="Grigoriev I.V."/>
            <person name="Hibbett D.S."/>
            <person name="Martin F."/>
        </authorList>
    </citation>
    <scope>NUCLEOTIDE SEQUENCE [LARGE SCALE GENOMIC DNA]</scope>
    <source>
        <strain evidence="3">ATCC 200175</strain>
    </source>
</reference>
<dbReference type="OrthoDB" id="538223at2759"/>
<evidence type="ECO:0000313" key="2">
    <source>
        <dbReference type="EMBL" id="KIJ11233.1"/>
    </source>
</evidence>
<organism evidence="2 3">
    <name type="scientific">Paxillus involutus ATCC 200175</name>
    <dbReference type="NCBI Taxonomy" id="664439"/>
    <lineage>
        <taxon>Eukaryota</taxon>
        <taxon>Fungi</taxon>
        <taxon>Dikarya</taxon>
        <taxon>Basidiomycota</taxon>
        <taxon>Agaricomycotina</taxon>
        <taxon>Agaricomycetes</taxon>
        <taxon>Agaricomycetidae</taxon>
        <taxon>Boletales</taxon>
        <taxon>Paxilineae</taxon>
        <taxon>Paxillaceae</taxon>
        <taxon>Paxillus</taxon>
    </lineage>
</organism>
<dbReference type="PANTHER" id="PTHR33840">
    <property type="match status" value="1"/>
</dbReference>
<reference evidence="2 3" key="1">
    <citation type="submission" date="2014-06" db="EMBL/GenBank/DDBJ databases">
        <authorList>
            <consortium name="DOE Joint Genome Institute"/>
            <person name="Kuo A."/>
            <person name="Kohler A."/>
            <person name="Nagy L.G."/>
            <person name="Floudas D."/>
            <person name="Copeland A."/>
            <person name="Barry K.W."/>
            <person name="Cichocki N."/>
            <person name="Veneault-Fourrey C."/>
            <person name="LaButti K."/>
            <person name="Lindquist E.A."/>
            <person name="Lipzen A."/>
            <person name="Lundell T."/>
            <person name="Morin E."/>
            <person name="Murat C."/>
            <person name="Sun H."/>
            <person name="Tunlid A."/>
            <person name="Henrissat B."/>
            <person name="Grigoriev I.V."/>
            <person name="Hibbett D.S."/>
            <person name="Martin F."/>
            <person name="Nordberg H.P."/>
            <person name="Cantor M.N."/>
            <person name="Hua S.X."/>
        </authorList>
    </citation>
    <scope>NUCLEOTIDE SEQUENCE [LARGE SCALE GENOMIC DNA]</scope>
    <source>
        <strain evidence="2 3">ATCC 200175</strain>
    </source>
</reference>
<proteinExistence type="predicted"/>
<feature type="domain" description="T6SS Phospholipase effector Tle1-like catalytic" evidence="1">
    <location>
        <begin position="3"/>
        <end position="186"/>
    </location>
</feature>
<dbReference type="Pfam" id="PF09994">
    <property type="entry name" value="T6SS_Tle1-like_cat"/>
    <property type="match status" value="1"/>
</dbReference>
<keyword evidence="3" id="KW-1185">Reference proteome</keyword>
<evidence type="ECO:0000313" key="3">
    <source>
        <dbReference type="Proteomes" id="UP000053647"/>
    </source>
</evidence>
<dbReference type="InterPro" id="IPR018712">
    <property type="entry name" value="Tle1-like_cat"/>
</dbReference>
<accession>A0A0C9TKP9</accession>
<name>A0A0C9TKP9_PAXIN</name>
<dbReference type="Proteomes" id="UP000053647">
    <property type="component" value="Unassembled WGS sequence"/>
</dbReference>
<dbReference type="PANTHER" id="PTHR33840:SF1">
    <property type="entry name" value="TLE1 PHOSPHOLIPASE DOMAIN-CONTAINING PROTEIN"/>
    <property type="match status" value="1"/>
</dbReference>
<feature type="non-terminal residue" evidence="2">
    <location>
        <position position="190"/>
    </location>
</feature>
<sequence>ARNTNIVELFAKIDLDPEARLPRQQASYSSGVGTHLKAWHVVSRIQSSFSDLLDEAVTWNVEEIVQDAYGWLAKECRTEGHIHTGFSRGAYRVQTLAGVIYEVGPQAWLHHRGTSRTFYPRKLHAKDIASAFEHTFCWEDMKVHFVGVWDTMSSVGLVKEDVSLSSSSSVEHACHFRHDLALDEREHVQK</sequence>
<protein>
    <recommendedName>
        <fullName evidence="1">T6SS Phospholipase effector Tle1-like catalytic domain-containing protein</fullName>
    </recommendedName>
</protein>
<dbReference type="AlphaFoldDB" id="A0A0C9TKP9"/>